<evidence type="ECO:0000313" key="2">
    <source>
        <dbReference type="EMBL" id="GAG52634.1"/>
    </source>
</evidence>
<proteinExistence type="predicted"/>
<sequence>GLNSPFTDLNRALAIARAGHTRRVDLGLLVRGDERRYFATTAGAGLSAVVASLAQSETDKAAGSPITYIPTLCRALLRFQPVEVEIAAEELIYRGKSLQASVSNCQTEGGFWLMPGARPDDGFLHMLILGDVPRWQRPWYVLQIIRGKGDNLAKAHRYRIKKVTLASPEPLPFYLDGEFLPLAAGEKVEIQVEEGRLTAIAP</sequence>
<dbReference type="AlphaFoldDB" id="X0Y9W9"/>
<dbReference type="EMBL" id="BARS01053607">
    <property type="protein sequence ID" value="GAG52634.1"/>
    <property type="molecule type" value="Genomic_DNA"/>
</dbReference>
<reference evidence="2" key="1">
    <citation type="journal article" date="2014" name="Front. Microbiol.">
        <title>High frequency of phylogenetically diverse reductive dehalogenase-homologous genes in deep subseafloor sedimentary metagenomes.</title>
        <authorList>
            <person name="Kawai M."/>
            <person name="Futagami T."/>
            <person name="Toyoda A."/>
            <person name="Takaki Y."/>
            <person name="Nishi S."/>
            <person name="Hori S."/>
            <person name="Arai W."/>
            <person name="Tsubouchi T."/>
            <person name="Morono Y."/>
            <person name="Uchiyama I."/>
            <person name="Ito T."/>
            <person name="Fujiyama A."/>
            <person name="Inagaki F."/>
            <person name="Takami H."/>
        </authorList>
    </citation>
    <scope>NUCLEOTIDE SEQUENCE</scope>
    <source>
        <strain evidence="2">Expedition CK06-06</strain>
    </source>
</reference>
<accession>X0Y9W9</accession>
<dbReference type="Pfam" id="PF19279">
    <property type="entry name" value="YegS_C"/>
    <property type="match status" value="1"/>
</dbReference>
<protein>
    <recommendedName>
        <fullName evidence="1">YegS/DAGK C-terminal domain-containing protein</fullName>
    </recommendedName>
</protein>
<feature type="domain" description="YegS/DAGK C-terminal" evidence="1">
    <location>
        <begin position="43"/>
        <end position="181"/>
    </location>
</feature>
<dbReference type="Gene3D" id="2.60.200.40">
    <property type="match status" value="1"/>
</dbReference>
<gene>
    <name evidence="2" type="ORF">S01H1_79509</name>
</gene>
<name>X0Y9W9_9ZZZZ</name>
<dbReference type="InterPro" id="IPR016064">
    <property type="entry name" value="NAD/diacylglycerol_kinase_sf"/>
</dbReference>
<organism evidence="2">
    <name type="scientific">marine sediment metagenome</name>
    <dbReference type="NCBI Taxonomy" id="412755"/>
    <lineage>
        <taxon>unclassified sequences</taxon>
        <taxon>metagenomes</taxon>
        <taxon>ecological metagenomes</taxon>
    </lineage>
</organism>
<evidence type="ECO:0000259" key="1">
    <source>
        <dbReference type="Pfam" id="PF19279"/>
    </source>
</evidence>
<dbReference type="SUPFAM" id="SSF111331">
    <property type="entry name" value="NAD kinase/diacylglycerol kinase-like"/>
    <property type="match status" value="1"/>
</dbReference>
<comment type="caution">
    <text evidence="2">The sequence shown here is derived from an EMBL/GenBank/DDBJ whole genome shotgun (WGS) entry which is preliminary data.</text>
</comment>
<feature type="non-terminal residue" evidence="2">
    <location>
        <position position="1"/>
    </location>
</feature>
<dbReference type="InterPro" id="IPR045540">
    <property type="entry name" value="YegS/DAGK_C"/>
</dbReference>